<accession>A0A381TYP0</accession>
<dbReference type="EMBL" id="UINC01005321">
    <property type="protein sequence ID" value="SVA20571.1"/>
    <property type="molecule type" value="Genomic_DNA"/>
</dbReference>
<feature type="region of interest" description="Disordered" evidence="1">
    <location>
        <begin position="1"/>
        <end position="26"/>
    </location>
</feature>
<proteinExistence type="predicted"/>
<gene>
    <name evidence="2" type="ORF">METZ01_LOCUS73425</name>
</gene>
<evidence type="ECO:0000313" key="2">
    <source>
        <dbReference type="EMBL" id="SVA20571.1"/>
    </source>
</evidence>
<organism evidence="2">
    <name type="scientific">marine metagenome</name>
    <dbReference type="NCBI Taxonomy" id="408172"/>
    <lineage>
        <taxon>unclassified sequences</taxon>
        <taxon>metagenomes</taxon>
        <taxon>ecological metagenomes</taxon>
    </lineage>
</organism>
<evidence type="ECO:0000256" key="1">
    <source>
        <dbReference type="SAM" id="MobiDB-lite"/>
    </source>
</evidence>
<sequence length="26" mass="2812">MTKETNDLRSAFSPGPLGWSESTKGD</sequence>
<name>A0A381TYP0_9ZZZZ</name>
<dbReference type="AlphaFoldDB" id="A0A381TYP0"/>
<reference evidence="2" key="1">
    <citation type="submission" date="2018-05" db="EMBL/GenBank/DDBJ databases">
        <authorList>
            <person name="Lanie J.A."/>
            <person name="Ng W.-L."/>
            <person name="Kazmierczak K.M."/>
            <person name="Andrzejewski T.M."/>
            <person name="Davidsen T.M."/>
            <person name="Wayne K.J."/>
            <person name="Tettelin H."/>
            <person name="Glass J.I."/>
            <person name="Rusch D."/>
            <person name="Podicherti R."/>
            <person name="Tsui H.-C.T."/>
            <person name="Winkler M.E."/>
        </authorList>
    </citation>
    <scope>NUCLEOTIDE SEQUENCE</scope>
</reference>
<protein>
    <submittedName>
        <fullName evidence="2">Uncharacterized protein</fullName>
    </submittedName>
</protein>